<evidence type="ECO:0000313" key="4">
    <source>
        <dbReference type="EMBL" id="TFB32457.1"/>
    </source>
</evidence>
<protein>
    <submittedName>
        <fullName evidence="3">ComF family protein</fullName>
    </submittedName>
</protein>
<dbReference type="Proteomes" id="UP000297429">
    <property type="component" value="Unassembled WGS sequence"/>
</dbReference>
<evidence type="ECO:0000256" key="1">
    <source>
        <dbReference type="ARBA" id="ARBA00008007"/>
    </source>
</evidence>
<evidence type="ECO:0000313" key="6">
    <source>
        <dbReference type="Proteomes" id="UP000297429"/>
    </source>
</evidence>
<sequence>MLLVKQWTSDLFGLLFPNLCNACGTALFRHEKLICLKCLYDLPFTDYHQYADNRVAKQLWGRLPLNAAMAMLYFRKGAKVQNLIHNLKYNGRTDVGVLLGSILGERLKTATLYHDIDLVIPVPLHRRKYKSRGYNQSTFIAEGIAAQMGIGISEDHLIRNKVTESQTKKSRYNRYENMTDVFKVKSPADIIGKHVLLVDDVITTGATLEACANALLAIGAIKVSIAALAFAE</sequence>
<dbReference type="RefSeq" id="WP_121286151.1">
    <property type="nucleotide sequence ID" value="NZ_RCCK01000013.1"/>
</dbReference>
<dbReference type="EMBL" id="SOPX01000001">
    <property type="protein sequence ID" value="TFB32457.1"/>
    <property type="molecule type" value="Genomic_DNA"/>
</dbReference>
<dbReference type="OrthoDB" id="9779910at2"/>
<gene>
    <name evidence="3" type="ORF">BCL90_4107</name>
    <name evidence="4" type="ORF">E3V97_00010</name>
</gene>
<dbReference type="Gene3D" id="3.40.50.2020">
    <property type="match status" value="1"/>
</dbReference>
<proteinExistence type="inferred from homology"/>
<dbReference type="SUPFAM" id="SSF53271">
    <property type="entry name" value="PRTase-like"/>
    <property type="match status" value="1"/>
</dbReference>
<dbReference type="PANTHER" id="PTHR47505:SF1">
    <property type="entry name" value="DNA UTILIZATION PROTEIN YHGH"/>
    <property type="match status" value="1"/>
</dbReference>
<name>A0A497Y1R6_9SPHI</name>
<reference evidence="4 6" key="2">
    <citation type="submission" date="2019-03" db="EMBL/GenBank/DDBJ databases">
        <authorList>
            <person name="He R.-H."/>
        </authorList>
    </citation>
    <scope>NUCLEOTIDE SEQUENCE [LARGE SCALE GENOMIC DNA]</scope>
    <source>
        <strain evidence="4 6">DSM 19624</strain>
    </source>
</reference>
<feature type="domain" description="Phosphoribosyltransferase" evidence="2">
    <location>
        <begin position="159"/>
        <end position="229"/>
    </location>
</feature>
<accession>A0A497Y1R6</accession>
<keyword evidence="6" id="KW-1185">Reference proteome</keyword>
<reference evidence="3 5" key="1">
    <citation type="submission" date="2018-10" db="EMBL/GenBank/DDBJ databases">
        <title>Genomic Encyclopedia of Archaeal and Bacterial Type Strains, Phase II (KMG-II): from individual species to whole genera.</title>
        <authorList>
            <person name="Goeker M."/>
        </authorList>
    </citation>
    <scope>NUCLEOTIDE SEQUENCE [LARGE SCALE GENOMIC DNA]</scope>
    <source>
        <strain evidence="3 5">DSM 19624</strain>
    </source>
</reference>
<organism evidence="3 5">
    <name type="scientific">Pedobacter alluvionis</name>
    <dbReference type="NCBI Taxonomy" id="475253"/>
    <lineage>
        <taxon>Bacteria</taxon>
        <taxon>Pseudomonadati</taxon>
        <taxon>Bacteroidota</taxon>
        <taxon>Sphingobacteriia</taxon>
        <taxon>Sphingobacteriales</taxon>
        <taxon>Sphingobacteriaceae</taxon>
        <taxon>Pedobacter</taxon>
    </lineage>
</organism>
<dbReference type="Pfam" id="PF00156">
    <property type="entry name" value="Pribosyltran"/>
    <property type="match status" value="1"/>
</dbReference>
<dbReference type="InterPro" id="IPR029057">
    <property type="entry name" value="PRTase-like"/>
</dbReference>
<evidence type="ECO:0000313" key="5">
    <source>
        <dbReference type="Proteomes" id="UP000273898"/>
    </source>
</evidence>
<dbReference type="PANTHER" id="PTHR47505">
    <property type="entry name" value="DNA UTILIZATION PROTEIN YHGH"/>
    <property type="match status" value="1"/>
</dbReference>
<evidence type="ECO:0000313" key="3">
    <source>
        <dbReference type="EMBL" id="RLJ73940.1"/>
    </source>
</evidence>
<evidence type="ECO:0000259" key="2">
    <source>
        <dbReference type="Pfam" id="PF00156"/>
    </source>
</evidence>
<dbReference type="EMBL" id="RCCK01000013">
    <property type="protein sequence ID" value="RLJ73940.1"/>
    <property type="molecule type" value="Genomic_DNA"/>
</dbReference>
<comment type="similarity">
    <text evidence="1">Belongs to the ComF/GntX family.</text>
</comment>
<dbReference type="AlphaFoldDB" id="A0A497Y1R6"/>
<dbReference type="CDD" id="cd06223">
    <property type="entry name" value="PRTases_typeI"/>
    <property type="match status" value="1"/>
</dbReference>
<dbReference type="Proteomes" id="UP000273898">
    <property type="component" value="Unassembled WGS sequence"/>
</dbReference>
<dbReference type="InterPro" id="IPR051910">
    <property type="entry name" value="ComF/GntX_DNA_util-trans"/>
</dbReference>
<comment type="caution">
    <text evidence="3">The sequence shown here is derived from an EMBL/GenBank/DDBJ whole genome shotgun (WGS) entry which is preliminary data.</text>
</comment>
<dbReference type="InterPro" id="IPR000836">
    <property type="entry name" value="PRTase_dom"/>
</dbReference>